<feature type="transmembrane region" description="Helical" evidence="8">
    <location>
        <begin position="515"/>
        <end position="538"/>
    </location>
</feature>
<name>A0ABV6UM68_9ACTN</name>
<dbReference type="SMART" id="SM00382">
    <property type="entry name" value="AAA"/>
    <property type="match status" value="1"/>
</dbReference>
<evidence type="ECO:0000256" key="8">
    <source>
        <dbReference type="SAM" id="Phobius"/>
    </source>
</evidence>
<dbReference type="SUPFAM" id="SSF52540">
    <property type="entry name" value="P-loop containing nucleoside triphosphate hydrolases"/>
    <property type="match status" value="1"/>
</dbReference>
<evidence type="ECO:0000256" key="4">
    <source>
        <dbReference type="ARBA" id="ARBA00022840"/>
    </source>
</evidence>
<sequence>MIPGELTLPGDLVVGALGGLGDPVDCANLRSLSLERPDVLWLVAAGGMDLFAVDAAEQGRWHFLGRLDTGALLLGPVEGPRHTLVGRPLQGCVLQRIQLRELLRPDQYYYVEQVLSPLEDAFARGLGRSLRAVFETTVDGAAPDGAVPAGPDESSDDGILWTPVDPGSVQYGAAYSAEMARDLLVDGALWQRLVDQQTRLMSAVDRRIEQLERAHEDRAAAGMKAGRTVRAQADRALLDSIDTSDASGRATGRPAAGSDEAALAVCRTVAAAAGITVAPPPALAPTPPGPGQSGAPPDRLGPVERIALSSRFRTRTVRLTGRWWRENAGPLVGHRVSTGAPVALLWRRGGYRVVHPGTGRTTRVGAANAAEFEDRAVMFYRPLPEQPLPAWRLLRFSLRGTRTDLRNLVLGGLVAVLLGALVPIATGQVLGSYVPNAEKSLIVQTSLAIVATTVVSAAFMLLENVSILRMEGRIEATLQPAVWDRLLRLPTRFFAERSTGELATAAMGVSAIRRVLSGISSVAVQAGTVSAVNLGLLLYYSVPLALAALAMVAVIGTVFLVLGLWQLRWQRRLVAVNNKLNNQAFQTLRGLPKLRVAAAEEFAYAAWAGRFARSRELQRRVGRIKNLITVLNALYLPLCTLVMYMLLAGPARGTLSASSFLTFSTAVTMALTSVTQLTGVLLSAASVLPLYEQIRPVLDEVPEVGGGSIAPGVLSGAIEVAQLSFRYSEDGPLVLDDVSFQVQPGEFVAIVGASGCGKSTLLRLLIGFDRPTSGSVRYDGQELAALDRTAVRRQCGVVLQNAQPFTGSILDCICGAETFSLEEAWEAAEMAGLAEDIKRMPMGMHTVLSDGGGTVSGGQRQRLMIAQALIRRPRILFFDEATSALDNRTQRVVTESTRALRATRVVIAHRLSTVLDADRVLVMSEGRVVQQGPPAELLADAGSPFHELVRRQIR</sequence>
<feature type="compositionally biased region" description="Pro residues" evidence="7">
    <location>
        <begin position="279"/>
        <end position="290"/>
    </location>
</feature>
<evidence type="ECO:0000256" key="3">
    <source>
        <dbReference type="ARBA" id="ARBA00022741"/>
    </source>
</evidence>
<evidence type="ECO:0000256" key="6">
    <source>
        <dbReference type="ARBA" id="ARBA00023136"/>
    </source>
</evidence>
<keyword evidence="6 8" id="KW-0472">Membrane</keyword>
<dbReference type="EMBL" id="JBHEZZ010000007">
    <property type="protein sequence ID" value="MFC1402552.1"/>
    <property type="molecule type" value="Genomic_DNA"/>
</dbReference>
<feature type="region of interest" description="Disordered" evidence="7">
    <location>
        <begin position="279"/>
        <end position="301"/>
    </location>
</feature>
<keyword evidence="4" id="KW-0067">ATP-binding</keyword>
<dbReference type="SUPFAM" id="SSF90123">
    <property type="entry name" value="ABC transporter transmembrane region"/>
    <property type="match status" value="1"/>
</dbReference>
<keyword evidence="2 8" id="KW-0812">Transmembrane</keyword>
<accession>A0ABV6UM68</accession>
<dbReference type="Gene3D" id="3.40.50.300">
    <property type="entry name" value="P-loop containing nucleotide triphosphate hydrolases"/>
    <property type="match status" value="1"/>
</dbReference>
<dbReference type="PROSITE" id="PS50893">
    <property type="entry name" value="ABC_TRANSPORTER_2"/>
    <property type="match status" value="1"/>
</dbReference>
<dbReference type="PROSITE" id="PS00211">
    <property type="entry name" value="ABC_TRANSPORTER_1"/>
    <property type="match status" value="1"/>
</dbReference>
<evidence type="ECO:0000256" key="1">
    <source>
        <dbReference type="ARBA" id="ARBA00004651"/>
    </source>
</evidence>
<dbReference type="PANTHER" id="PTHR24221">
    <property type="entry name" value="ATP-BINDING CASSETTE SUB-FAMILY B"/>
    <property type="match status" value="1"/>
</dbReference>
<dbReference type="Pfam" id="PF00664">
    <property type="entry name" value="ABC_membrane"/>
    <property type="match status" value="1"/>
</dbReference>
<dbReference type="InterPro" id="IPR027417">
    <property type="entry name" value="P-loop_NTPase"/>
</dbReference>
<dbReference type="RefSeq" id="WP_030252950.1">
    <property type="nucleotide sequence ID" value="NZ_JBHEZZ010000007.1"/>
</dbReference>
<dbReference type="InterPro" id="IPR003439">
    <property type="entry name" value="ABC_transporter-like_ATP-bd"/>
</dbReference>
<keyword evidence="12" id="KW-1185">Reference proteome</keyword>
<evidence type="ECO:0000313" key="12">
    <source>
        <dbReference type="Proteomes" id="UP001592528"/>
    </source>
</evidence>
<evidence type="ECO:0000256" key="7">
    <source>
        <dbReference type="SAM" id="MobiDB-lite"/>
    </source>
</evidence>
<reference evidence="11 12" key="1">
    <citation type="submission" date="2024-09" db="EMBL/GenBank/DDBJ databases">
        <authorList>
            <person name="Lee S.D."/>
        </authorList>
    </citation>
    <scope>NUCLEOTIDE SEQUENCE [LARGE SCALE GENOMIC DNA]</scope>
    <source>
        <strain evidence="11 12">N1-5</strain>
    </source>
</reference>
<feature type="domain" description="ABC transporter" evidence="9">
    <location>
        <begin position="718"/>
        <end position="950"/>
    </location>
</feature>
<dbReference type="PANTHER" id="PTHR24221:SF654">
    <property type="entry name" value="ATP-BINDING CASSETTE SUB-FAMILY B MEMBER 6"/>
    <property type="match status" value="1"/>
</dbReference>
<evidence type="ECO:0000259" key="10">
    <source>
        <dbReference type="PROSITE" id="PS50929"/>
    </source>
</evidence>
<evidence type="ECO:0000313" key="11">
    <source>
        <dbReference type="EMBL" id="MFC1402552.1"/>
    </source>
</evidence>
<feature type="transmembrane region" description="Helical" evidence="8">
    <location>
        <begin position="441"/>
        <end position="462"/>
    </location>
</feature>
<feature type="transmembrane region" description="Helical" evidence="8">
    <location>
        <begin position="408"/>
        <end position="429"/>
    </location>
</feature>
<dbReference type="PROSITE" id="PS50929">
    <property type="entry name" value="ABC_TM1F"/>
    <property type="match status" value="1"/>
</dbReference>
<proteinExistence type="predicted"/>
<organism evidence="11 12">
    <name type="scientific">Streptacidiphilus cavernicola</name>
    <dbReference type="NCBI Taxonomy" id="3342716"/>
    <lineage>
        <taxon>Bacteria</taxon>
        <taxon>Bacillati</taxon>
        <taxon>Actinomycetota</taxon>
        <taxon>Actinomycetes</taxon>
        <taxon>Kitasatosporales</taxon>
        <taxon>Streptomycetaceae</taxon>
        <taxon>Streptacidiphilus</taxon>
    </lineage>
</organism>
<dbReference type="NCBIfam" id="TIGR03797">
    <property type="entry name" value="NHLM_micro_ABC2"/>
    <property type="match status" value="1"/>
</dbReference>
<evidence type="ECO:0000256" key="5">
    <source>
        <dbReference type="ARBA" id="ARBA00022989"/>
    </source>
</evidence>
<protein>
    <submittedName>
        <fullName evidence="11">NHLP bacteriocin export ABC transporter permease/ATPase subunit</fullName>
    </submittedName>
</protein>
<evidence type="ECO:0000259" key="9">
    <source>
        <dbReference type="PROSITE" id="PS50893"/>
    </source>
</evidence>
<keyword evidence="5 8" id="KW-1133">Transmembrane helix</keyword>
<dbReference type="InterPro" id="IPR017871">
    <property type="entry name" value="ABC_transporter-like_CS"/>
</dbReference>
<comment type="caution">
    <text evidence="11">The sequence shown here is derived from an EMBL/GenBank/DDBJ whole genome shotgun (WGS) entry which is preliminary data.</text>
</comment>
<dbReference type="InterPro" id="IPR003593">
    <property type="entry name" value="AAA+_ATPase"/>
</dbReference>
<dbReference type="InterPro" id="IPR022515">
    <property type="entry name" value="NHPM_micro_ABC2"/>
</dbReference>
<dbReference type="InterPro" id="IPR039421">
    <property type="entry name" value="Type_1_exporter"/>
</dbReference>
<dbReference type="InterPro" id="IPR036640">
    <property type="entry name" value="ABC1_TM_sf"/>
</dbReference>
<comment type="subcellular location">
    <subcellularLocation>
        <location evidence="1">Cell membrane</location>
        <topology evidence="1">Multi-pass membrane protein</topology>
    </subcellularLocation>
</comment>
<dbReference type="Pfam" id="PF00005">
    <property type="entry name" value="ABC_tran"/>
    <property type="match status" value="1"/>
</dbReference>
<feature type="domain" description="ABC transmembrane type-1" evidence="10">
    <location>
        <begin position="408"/>
        <end position="686"/>
    </location>
</feature>
<dbReference type="Proteomes" id="UP001592528">
    <property type="component" value="Unassembled WGS sequence"/>
</dbReference>
<dbReference type="Gene3D" id="1.20.1560.10">
    <property type="entry name" value="ABC transporter type 1, transmembrane domain"/>
    <property type="match status" value="1"/>
</dbReference>
<feature type="transmembrane region" description="Helical" evidence="8">
    <location>
        <begin position="627"/>
        <end position="647"/>
    </location>
</feature>
<dbReference type="InterPro" id="IPR011527">
    <property type="entry name" value="ABC1_TM_dom"/>
</dbReference>
<feature type="transmembrane region" description="Helical" evidence="8">
    <location>
        <begin position="667"/>
        <end position="691"/>
    </location>
</feature>
<gene>
    <name evidence="11" type="ORF">ACEZDJ_14795</name>
</gene>
<feature type="transmembrane region" description="Helical" evidence="8">
    <location>
        <begin position="544"/>
        <end position="565"/>
    </location>
</feature>
<evidence type="ECO:0000256" key="2">
    <source>
        <dbReference type="ARBA" id="ARBA00022692"/>
    </source>
</evidence>
<keyword evidence="3" id="KW-0547">Nucleotide-binding</keyword>